<comment type="catalytic activity">
    <reaction evidence="8">
        <text>L-seryl-[protein] + ATP = O-phospho-L-seryl-[protein] + ADP + H(+)</text>
        <dbReference type="Rhea" id="RHEA:17989"/>
        <dbReference type="Rhea" id="RHEA-COMP:9863"/>
        <dbReference type="Rhea" id="RHEA-COMP:11604"/>
        <dbReference type="ChEBI" id="CHEBI:15378"/>
        <dbReference type="ChEBI" id="CHEBI:29999"/>
        <dbReference type="ChEBI" id="CHEBI:30616"/>
        <dbReference type="ChEBI" id="CHEBI:83421"/>
        <dbReference type="ChEBI" id="CHEBI:456216"/>
        <dbReference type="EC" id="2.7.11.1"/>
    </reaction>
</comment>
<evidence type="ECO:0000313" key="11">
    <source>
        <dbReference type="EnsemblMetazoa" id="SMAR008077-PA"/>
    </source>
</evidence>
<dbReference type="eggNOG" id="KOG1290">
    <property type="taxonomic scope" value="Eukaryota"/>
</dbReference>
<evidence type="ECO:0000313" key="12">
    <source>
        <dbReference type="Proteomes" id="UP000014500"/>
    </source>
</evidence>
<reference evidence="11" key="2">
    <citation type="submission" date="2015-02" db="UniProtKB">
        <authorList>
            <consortium name="EnsemblMetazoa"/>
        </authorList>
    </citation>
    <scope>IDENTIFICATION</scope>
</reference>
<dbReference type="EC" id="2.7.11.1" evidence="1"/>
<dbReference type="InterPro" id="IPR051334">
    <property type="entry name" value="SRPK"/>
</dbReference>
<sequence length="362" mass="41251">MGNKHARPHPKCESDGTVETDEERESPSKYCKGGYHPVKIGDVFNKRYTIVSKLGWGAYSTVWQCSDNKDHKFKALKIVRSAADGKSAAMNEIKLLEHVNRYNNTRLVHLLDHFNFTGVNGTHICMVFEVLGDNLWKLIIKSGYKGLPLTKVKSIVRQVLEGLDYLHTKCGIMHTDIKLENICLNENETCSDNVRVTITDLGNGCWVNHHYNDPIQSRPYRCPEVILGAHYNANADVWSVGCLAFELATGDFLFRYNSDYDDICVKQDENHLVLMVKLLGDVPKGFARKCKYVKKFFTAEGKLRGFQESLESCGVFKVLTEKYEWDVEEAQKFSDFLLPMLAIDPSKRASAKDSLMHEWLKL</sequence>
<dbReference type="InterPro" id="IPR008271">
    <property type="entry name" value="Ser/Thr_kinase_AS"/>
</dbReference>
<keyword evidence="6" id="KW-0067">ATP-binding</keyword>
<evidence type="ECO:0000256" key="1">
    <source>
        <dbReference type="ARBA" id="ARBA00012513"/>
    </source>
</evidence>
<accession>T1J3B4</accession>
<feature type="domain" description="Protein kinase" evidence="10">
    <location>
        <begin position="48"/>
        <end position="360"/>
    </location>
</feature>
<dbReference type="EnsemblMetazoa" id="SMAR008077-RA">
    <property type="protein sequence ID" value="SMAR008077-PA"/>
    <property type="gene ID" value="SMAR008077"/>
</dbReference>
<dbReference type="STRING" id="126957.T1J3B4"/>
<evidence type="ECO:0000256" key="8">
    <source>
        <dbReference type="ARBA" id="ARBA00048679"/>
    </source>
</evidence>
<evidence type="ECO:0000256" key="7">
    <source>
        <dbReference type="ARBA" id="ARBA00047899"/>
    </source>
</evidence>
<dbReference type="FunFam" id="1.10.510.10:FF:000275">
    <property type="entry name" value="SRSF protein kinase 2 isoform X3"/>
    <property type="match status" value="1"/>
</dbReference>
<organism evidence="11 12">
    <name type="scientific">Strigamia maritima</name>
    <name type="common">European centipede</name>
    <name type="synonym">Geophilus maritimus</name>
    <dbReference type="NCBI Taxonomy" id="126957"/>
    <lineage>
        <taxon>Eukaryota</taxon>
        <taxon>Metazoa</taxon>
        <taxon>Ecdysozoa</taxon>
        <taxon>Arthropoda</taxon>
        <taxon>Myriapoda</taxon>
        <taxon>Chilopoda</taxon>
        <taxon>Pleurostigmophora</taxon>
        <taxon>Geophilomorpha</taxon>
        <taxon>Linotaeniidae</taxon>
        <taxon>Strigamia</taxon>
    </lineage>
</organism>
<dbReference type="GO" id="GO:0005634">
    <property type="term" value="C:nucleus"/>
    <property type="evidence" value="ECO:0007669"/>
    <property type="project" value="TreeGrafter"/>
</dbReference>
<dbReference type="Gene3D" id="1.10.510.10">
    <property type="entry name" value="Transferase(Phosphotransferase) domain 1"/>
    <property type="match status" value="1"/>
</dbReference>
<dbReference type="GO" id="GO:0005524">
    <property type="term" value="F:ATP binding"/>
    <property type="evidence" value="ECO:0007669"/>
    <property type="project" value="UniProtKB-KW"/>
</dbReference>
<dbReference type="AlphaFoldDB" id="T1J3B4"/>
<dbReference type="PANTHER" id="PTHR47634:SF9">
    <property type="entry name" value="PROTEIN KINASE DOMAIN-CONTAINING PROTEIN-RELATED"/>
    <property type="match status" value="1"/>
</dbReference>
<keyword evidence="5" id="KW-0418">Kinase</keyword>
<evidence type="ECO:0000256" key="3">
    <source>
        <dbReference type="ARBA" id="ARBA00022679"/>
    </source>
</evidence>
<dbReference type="HOGENOM" id="CLU_000288_81_13_1"/>
<evidence type="ECO:0000256" key="4">
    <source>
        <dbReference type="ARBA" id="ARBA00022741"/>
    </source>
</evidence>
<keyword evidence="12" id="KW-1185">Reference proteome</keyword>
<dbReference type="PROSITE" id="PS50011">
    <property type="entry name" value="PROTEIN_KINASE_DOM"/>
    <property type="match status" value="1"/>
</dbReference>
<proteinExistence type="predicted"/>
<keyword evidence="3" id="KW-0808">Transferase</keyword>
<evidence type="ECO:0000256" key="5">
    <source>
        <dbReference type="ARBA" id="ARBA00022777"/>
    </source>
</evidence>
<evidence type="ECO:0000256" key="6">
    <source>
        <dbReference type="ARBA" id="ARBA00022840"/>
    </source>
</evidence>
<dbReference type="GO" id="GO:0005737">
    <property type="term" value="C:cytoplasm"/>
    <property type="evidence" value="ECO:0007669"/>
    <property type="project" value="TreeGrafter"/>
</dbReference>
<dbReference type="GO" id="GO:0004674">
    <property type="term" value="F:protein serine/threonine kinase activity"/>
    <property type="evidence" value="ECO:0007669"/>
    <property type="project" value="UniProtKB-KW"/>
</dbReference>
<evidence type="ECO:0000256" key="2">
    <source>
        <dbReference type="ARBA" id="ARBA00022527"/>
    </source>
</evidence>
<dbReference type="GO" id="GO:0000245">
    <property type="term" value="P:spliceosomal complex assembly"/>
    <property type="evidence" value="ECO:0007669"/>
    <property type="project" value="TreeGrafter"/>
</dbReference>
<dbReference type="Gene3D" id="3.30.200.20">
    <property type="entry name" value="Phosphorylase Kinase, domain 1"/>
    <property type="match status" value="1"/>
</dbReference>
<name>T1J3B4_STRMM</name>
<evidence type="ECO:0000256" key="9">
    <source>
        <dbReference type="SAM" id="MobiDB-lite"/>
    </source>
</evidence>
<dbReference type="PROSITE" id="PS00108">
    <property type="entry name" value="PROTEIN_KINASE_ST"/>
    <property type="match status" value="1"/>
</dbReference>
<dbReference type="Pfam" id="PF00069">
    <property type="entry name" value="Pkinase"/>
    <property type="match status" value="1"/>
</dbReference>
<dbReference type="SUPFAM" id="SSF56112">
    <property type="entry name" value="Protein kinase-like (PK-like)"/>
    <property type="match status" value="1"/>
</dbReference>
<dbReference type="PANTHER" id="PTHR47634">
    <property type="entry name" value="PROTEIN KINASE DOMAIN-CONTAINING PROTEIN-RELATED"/>
    <property type="match status" value="1"/>
</dbReference>
<feature type="region of interest" description="Disordered" evidence="9">
    <location>
        <begin position="1"/>
        <end position="28"/>
    </location>
</feature>
<dbReference type="EMBL" id="JH431821">
    <property type="status" value="NOT_ANNOTATED_CDS"/>
    <property type="molecule type" value="Genomic_DNA"/>
</dbReference>
<dbReference type="InterPro" id="IPR011009">
    <property type="entry name" value="Kinase-like_dom_sf"/>
</dbReference>
<dbReference type="FunFam" id="3.30.200.20:FF:000770">
    <property type="entry name" value="SRSF protein kinase 2"/>
    <property type="match status" value="1"/>
</dbReference>
<protein>
    <recommendedName>
        <fullName evidence="1">non-specific serine/threonine protein kinase</fullName>
        <ecNumber evidence="1">2.7.11.1</ecNumber>
    </recommendedName>
</protein>
<dbReference type="Proteomes" id="UP000014500">
    <property type="component" value="Unassembled WGS sequence"/>
</dbReference>
<dbReference type="GO" id="GO:0050684">
    <property type="term" value="P:regulation of mRNA processing"/>
    <property type="evidence" value="ECO:0007669"/>
    <property type="project" value="TreeGrafter"/>
</dbReference>
<dbReference type="PhylomeDB" id="T1J3B4"/>
<dbReference type="OMA" id="QFACAVE"/>
<keyword evidence="2" id="KW-0723">Serine/threonine-protein kinase</keyword>
<dbReference type="SMART" id="SM00220">
    <property type="entry name" value="S_TKc"/>
    <property type="match status" value="1"/>
</dbReference>
<comment type="catalytic activity">
    <reaction evidence="7">
        <text>L-threonyl-[protein] + ATP = O-phospho-L-threonyl-[protein] + ADP + H(+)</text>
        <dbReference type="Rhea" id="RHEA:46608"/>
        <dbReference type="Rhea" id="RHEA-COMP:11060"/>
        <dbReference type="Rhea" id="RHEA-COMP:11605"/>
        <dbReference type="ChEBI" id="CHEBI:15378"/>
        <dbReference type="ChEBI" id="CHEBI:30013"/>
        <dbReference type="ChEBI" id="CHEBI:30616"/>
        <dbReference type="ChEBI" id="CHEBI:61977"/>
        <dbReference type="ChEBI" id="CHEBI:456216"/>
        <dbReference type="EC" id="2.7.11.1"/>
    </reaction>
</comment>
<dbReference type="InterPro" id="IPR000719">
    <property type="entry name" value="Prot_kinase_dom"/>
</dbReference>
<reference evidence="12" key="1">
    <citation type="submission" date="2011-05" db="EMBL/GenBank/DDBJ databases">
        <authorList>
            <person name="Richards S.R."/>
            <person name="Qu J."/>
            <person name="Jiang H."/>
            <person name="Jhangiani S.N."/>
            <person name="Agravi P."/>
            <person name="Goodspeed R."/>
            <person name="Gross S."/>
            <person name="Mandapat C."/>
            <person name="Jackson L."/>
            <person name="Mathew T."/>
            <person name="Pu L."/>
            <person name="Thornton R."/>
            <person name="Saada N."/>
            <person name="Wilczek-Boney K.B."/>
            <person name="Lee S."/>
            <person name="Kovar C."/>
            <person name="Wu Y."/>
            <person name="Scherer S.E."/>
            <person name="Worley K.C."/>
            <person name="Muzny D.M."/>
            <person name="Gibbs R."/>
        </authorList>
    </citation>
    <scope>NUCLEOTIDE SEQUENCE</scope>
    <source>
        <strain evidence="12">Brora</strain>
    </source>
</reference>
<keyword evidence="4" id="KW-0547">Nucleotide-binding</keyword>
<evidence type="ECO:0000259" key="10">
    <source>
        <dbReference type="PROSITE" id="PS50011"/>
    </source>
</evidence>